<evidence type="ECO:0000256" key="2">
    <source>
        <dbReference type="ARBA" id="ARBA00022737"/>
    </source>
</evidence>
<dbReference type="EMBL" id="HBIP01007268">
    <property type="protein sequence ID" value="CAE0488766.1"/>
    <property type="molecule type" value="Transcribed_RNA"/>
</dbReference>
<feature type="domain" description="RPN1 N-terminal" evidence="6">
    <location>
        <begin position="44"/>
        <end position="350"/>
    </location>
</feature>
<proteinExistence type="inferred from homology"/>
<protein>
    <recommendedName>
        <fullName evidence="4">26S proteasome non-ATPase regulatory subunit 2 homolog</fullName>
    </recommendedName>
</protein>
<dbReference type="InterPro" id="IPR002015">
    <property type="entry name" value="Proteasome/cyclosome_rpt"/>
</dbReference>
<dbReference type="Pfam" id="PF17781">
    <property type="entry name" value="RPN1_RPN2_N"/>
    <property type="match status" value="1"/>
</dbReference>
<dbReference type="PANTHER" id="PTHR10943:SF1">
    <property type="entry name" value="26S PROTEASOME NON-ATPASE REGULATORY SUBUNIT 2"/>
    <property type="match status" value="1"/>
</dbReference>
<dbReference type="InterPro" id="IPR016643">
    <property type="entry name" value="26S_Psome_Rpn1"/>
</dbReference>
<dbReference type="GO" id="GO:0030234">
    <property type="term" value="F:enzyme regulator activity"/>
    <property type="evidence" value="ECO:0007669"/>
    <property type="project" value="UniProtKB-UniRule"/>
</dbReference>
<keyword evidence="3 4" id="KW-0647">Proteasome</keyword>
<evidence type="ECO:0000259" key="6">
    <source>
        <dbReference type="Pfam" id="PF17781"/>
    </source>
</evidence>
<reference evidence="8" key="1">
    <citation type="submission" date="2021-01" db="EMBL/GenBank/DDBJ databases">
        <authorList>
            <person name="Corre E."/>
            <person name="Pelletier E."/>
            <person name="Niang G."/>
            <person name="Scheremetjew M."/>
            <person name="Finn R."/>
            <person name="Kale V."/>
            <person name="Holt S."/>
            <person name="Cochrane G."/>
            <person name="Meng A."/>
            <person name="Brown T."/>
            <person name="Cohen L."/>
        </authorList>
    </citation>
    <scope>NUCLEOTIDE SEQUENCE</scope>
    <source>
        <strain evidence="8">CCMP1320</strain>
    </source>
</reference>
<keyword evidence="2" id="KW-0677">Repeat</keyword>
<dbReference type="PANTHER" id="PTHR10943">
    <property type="entry name" value="26S PROTEASOME NON-ATPASE REGULATORY SUBUNIT"/>
    <property type="match status" value="1"/>
</dbReference>
<accession>A0A7S3QP44</accession>
<dbReference type="Pfam" id="PF01851">
    <property type="entry name" value="PC_rep"/>
    <property type="match status" value="3"/>
</dbReference>
<organism evidence="8">
    <name type="scientific">Dunaliella tertiolecta</name>
    <name type="common">Green alga</name>
    <dbReference type="NCBI Taxonomy" id="3047"/>
    <lineage>
        <taxon>Eukaryota</taxon>
        <taxon>Viridiplantae</taxon>
        <taxon>Chlorophyta</taxon>
        <taxon>core chlorophytes</taxon>
        <taxon>Chlorophyceae</taxon>
        <taxon>CS clade</taxon>
        <taxon>Chlamydomonadales</taxon>
        <taxon>Dunaliellaceae</taxon>
        <taxon>Dunaliella</taxon>
    </lineage>
</organism>
<gene>
    <name evidence="8" type="ORF">DTER00134_LOCUS3836</name>
</gene>
<dbReference type="InterPro" id="IPR041433">
    <property type="entry name" value="RPN1_C"/>
</dbReference>
<evidence type="ECO:0000256" key="4">
    <source>
        <dbReference type="PIRNR" id="PIRNR015965"/>
    </source>
</evidence>
<feature type="region of interest" description="Disordered" evidence="5">
    <location>
        <begin position="1"/>
        <end position="38"/>
    </location>
</feature>
<evidence type="ECO:0000259" key="7">
    <source>
        <dbReference type="Pfam" id="PF18051"/>
    </source>
</evidence>
<feature type="compositionally biased region" description="Basic and acidic residues" evidence="5">
    <location>
        <begin position="1"/>
        <end position="29"/>
    </location>
</feature>
<dbReference type="SUPFAM" id="SSF48371">
    <property type="entry name" value="ARM repeat"/>
    <property type="match status" value="1"/>
</dbReference>
<evidence type="ECO:0000256" key="3">
    <source>
        <dbReference type="ARBA" id="ARBA00022942"/>
    </source>
</evidence>
<comment type="function">
    <text evidence="4">Acts as a regulatory subunit of the 26 proteasome which is involved in the ATP-dependent degradation of ubiquitinated proteins.</text>
</comment>
<dbReference type="InterPro" id="IPR011989">
    <property type="entry name" value="ARM-like"/>
</dbReference>
<dbReference type="GO" id="GO:0034515">
    <property type="term" value="C:proteasome storage granule"/>
    <property type="evidence" value="ECO:0007669"/>
    <property type="project" value="TreeGrafter"/>
</dbReference>
<dbReference type="Gene3D" id="1.25.10.10">
    <property type="entry name" value="Leucine-rich Repeat Variant"/>
    <property type="match status" value="1"/>
</dbReference>
<dbReference type="AlphaFoldDB" id="A0A7S3QP44"/>
<dbReference type="GO" id="GO:0005634">
    <property type="term" value="C:nucleus"/>
    <property type="evidence" value="ECO:0007669"/>
    <property type="project" value="TreeGrafter"/>
</dbReference>
<dbReference type="GO" id="GO:0043161">
    <property type="term" value="P:proteasome-mediated ubiquitin-dependent protein catabolic process"/>
    <property type="evidence" value="ECO:0007669"/>
    <property type="project" value="TreeGrafter"/>
</dbReference>
<dbReference type="Pfam" id="PF18051">
    <property type="entry name" value="RPN1_C"/>
    <property type="match status" value="1"/>
</dbReference>
<dbReference type="GO" id="GO:0008540">
    <property type="term" value="C:proteasome regulatory particle, base subcomplex"/>
    <property type="evidence" value="ECO:0007669"/>
    <property type="project" value="UniProtKB-UniRule"/>
</dbReference>
<sequence>MVKTTEDKKKEEQGLKKADGKKGTPKVEEPPELSPEDQTLKDNIELMAERINDPDAGVQKAAVQGIITEIRSATATMTSVPKPLKFLSPHVDGLKARYEQLPSGSESKLMLADILSVLCTTIAVREGARDALTYRLQGSKGAIDVWGHEYMRHLAGEIGDEYRIRKEAEADTQDLMELVQQIVPFNMTHNAEPDAVDLLLEVERLDLLPAQVDEGNASRTCAYLVSCCHYLPEPDDSAVLETAYTIYSKLGRHQDAMRVALQLNRKELVESTFVACEDMLERKQLCYLLAKHGYRLDLEEGITAEADEEKREALREVVSNSKLSEHFLALARDLDVMEAKVPEDVYKTHLAEGRQPTGAAVDSARQNLASSFVNGFINAGFGHDKLVTAPTEGQGDQMHWVFRNKEHGKTSATASLGLVTLWDVEGGLPQIDKYLYSSDNYVVAGALLAIGIVNCGVQNENDPAFALIYDYVSHADPNIRIGAILGLGLAYAGSHREEIAELLTPLVSDTDVSMEVSAFAALALGLVFTSSCKEEIVMAVLQALMCRAELELTTPYAKLMCLGLGLMFLGKQDQAEATLEFTKTLNERISRFAQLSVESCAYAGTGNVLKVQELLATCGEHIEGEGESDAWKSMHQGVAVLGIGMIAMGEPLGAQMAGRALEHLLQYGAPPVRRAVPLAVAVLNPSAPNMPAVDTLSRLTHDADSQVAQSAVLALGIIGAGTNNARLAGMLRNLASYYYKDPHMLFLVRLSQGLVHMSKGLVSINPFHTDRQLMSGMGLSGILAVLFSGLDMRATIGGKHHYLLYCLAAAMQPRMLMTIDEEGKLLPIPVRVGQAVDVVAQAGRPKTITGFQTHNTPVLMAAGERAELASEEYVPLSPVLEGLVICRKNPAFMAE</sequence>
<dbReference type="GO" id="GO:0042176">
    <property type="term" value="P:regulation of protein catabolic process"/>
    <property type="evidence" value="ECO:0007669"/>
    <property type="project" value="InterPro"/>
</dbReference>
<dbReference type="InterPro" id="IPR040892">
    <property type="entry name" value="RPN1_N"/>
</dbReference>
<dbReference type="PIRSF" id="PIRSF015965">
    <property type="entry name" value="26S_Psome_Rpn1"/>
    <property type="match status" value="1"/>
</dbReference>
<name>A0A7S3QP44_DUNTE</name>
<dbReference type="FunFam" id="1.25.10.10:FF:000026">
    <property type="entry name" value="26S proteasome non-ATPase regulatory subunit 2"/>
    <property type="match status" value="1"/>
</dbReference>
<evidence type="ECO:0000313" key="8">
    <source>
        <dbReference type="EMBL" id="CAE0488766.1"/>
    </source>
</evidence>
<comment type="subunit">
    <text evidence="4">Component of the 19S regulatory particle (RP/PA700) base subcomplex of the 26S proteasome. The 26S proteasome is composed of a core protease (CP), known as the 20S proteasome, capped at one or both ends by the 19S regulatory particle (RP/PA700). The RP/PA700 complex is composed of at least 17 different subunits in two subcomplexes, the base and the lid, which form the portions proximal and distal to the 20S proteolytic core, respectively.</text>
</comment>
<evidence type="ECO:0000256" key="1">
    <source>
        <dbReference type="ARBA" id="ARBA00005460"/>
    </source>
</evidence>
<comment type="similarity">
    <text evidence="1 4">Belongs to the proteasome subunit S2 family.</text>
</comment>
<dbReference type="InterPro" id="IPR016024">
    <property type="entry name" value="ARM-type_fold"/>
</dbReference>
<feature type="domain" description="26S proteasome non-ATPase regulatory subunit RPN1 C-terminal" evidence="7">
    <location>
        <begin position="839"/>
        <end position="892"/>
    </location>
</feature>
<evidence type="ECO:0000256" key="5">
    <source>
        <dbReference type="SAM" id="MobiDB-lite"/>
    </source>
</evidence>